<proteinExistence type="predicted"/>
<gene>
    <name evidence="1" type="ORF">GDO81_014655</name>
</gene>
<dbReference type="EMBL" id="WNYA01000006">
    <property type="protein sequence ID" value="KAG8570031.1"/>
    <property type="molecule type" value="Genomic_DNA"/>
</dbReference>
<evidence type="ECO:0000313" key="2">
    <source>
        <dbReference type="Proteomes" id="UP000824782"/>
    </source>
</evidence>
<organism evidence="1 2">
    <name type="scientific">Engystomops pustulosus</name>
    <name type="common">Tungara frog</name>
    <name type="synonym">Physalaemus pustulosus</name>
    <dbReference type="NCBI Taxonomy" id="76066"/>
    <lineage>
        <taxon>Eukaryota</taxon>
        <taxon>Metazoa</taxon>
        <taxon>Chordata</taxon>
        <taxon>Craniata</taxon>
        <taxon>Vertebrata</taxon>
        <taxon>Euteleostomi</taxon>
        <taxon>Amphibia</taxon>
        <taxon>Batrachia</taxon>
        <taxon>Anura</taxon>
        <taxon>Neobatrachia</taxon>
        <taxon>Hyloidea</taxon>
        <taxon>Leptodactylidae</taxon>
        <taxon>Leiuperinae</taxon>
        <taxon>Engystomops</taxon>
    </lineage>
</organism>
<reference evidence="1" key="1">
    <citation type="thesis" date="2020" institute="ProQuest LLC" country="789 East Eisenhower Parkway, Ann Arbor, MI, USA">
        <title>Comparative Genomics and Chromosome Evolution.</title>
        <authorList>
            <person name="Mudd A.B."/>
        </authorList>
    </citation>
    <scope>NUCLEOTIDE SEQUENCE</scope>
    <source>
        <strain evidence="1">237g6f4</strain>
        <tissue evidence="1">Blood</tissue>
    </source>
</reference>
<evidence type="ECO:0000313" key="1">
    <source>
        <dbReference type="EMBL" id="KAG8570031.1"/>
    </source>
</evidence>
<name>A0AAV7BC05_ENGPU</name>
<dbReference type="Proteomes" id="UP000824782">
    <property type="component" value="Unassembled WGS sequence"/>
</dbReference>
<comment type="caution">
    <text evidence="1">The sequence shown here is derived from an EMBL/GenBank/DDBJ whole genome shotgun (WGS) entry which is preliminary data.</text>
</comment>
<accession>A0AAV7BC05</accession>
<sequence>MYTAGGVHGHPILCLKTSEVIMRKAPVLHFPLYIFFSAIF</sequence>
<protein>
    <submittedName>
        <fullName evidence="1">Uncharacterized protein</fullName>
    </submittedName>
</protein>
<keyword evidence="2" id="KW-1185">Reference proteome</keyword>
<dbReference type="AlphaFoldDB" id="A0AAV7BC05"/>